<dbReference type="Gene3D" id="1.10.3120.10">
    <property type="entry name" value="Trigger factor, C-terminal domain"/>
    <property type="match status" value="1"/>
</dbReference>
<dbReference type="AlphaFoldDB" id="A0AA42DJL9"/>
<dbReference type="EMBL" id="JAQIFT010000010">
    <property type="protein sequence ID" value="MDA3730207.1"/>
    <property type="molecule type" value="Genomic_DNA"/>
</dbReference>
<keyword evidence="12" id="KW-0963">Cytoplasm</keyword>
<evidence type="ECO:0000256" key="11">
    <source>
        <dbReference type="ARBA" id="ARBA00029986"/>
    </source>
</evidence>
<evidence type="ECO:0000256" key="12">
    <source>
        <dbReference type="HAMAP-Rule" id="MF_00303"/>
    </source>
</evidence>
<dbReference type="GO" id="GO:0044183">
    <property type="term" value="F:protein folding chaperone"/>
    <property type="evidence" value="ECO:0007669"/>
    <property type="project" value="TreeGrafter"/>
</dbReference>
<accession>A0AA42DJL9</accession>
<evidence type="ECO:0000256" key="10">
    <source>
        <dbReference type="ARBA" id="ARBA00024849"/>
    </source>
</evidence>
<sequence length="432" mass="48581">MNTEVKVLENSIVSLTVEVGQEVVTGAVNKAYNEMKKDFNMPGFRKGKVPKAMIEKMYGPEVFFNKAADIIIDETLATAVEENKIDMAARLRQGDVEVAEMSKDGMKYIAHITVRPEVELGEYKNLTVEVAKAEVSDEDVDMAINAEAEKNSREITVTDRAVQPQDKVIIDFEGFVDGEAFEGGKGEDYALVIGSKSFIDNFEDQLIGAEIGKEVEVNVTFPAEYHAENLAGKPAMFKVTVKEIKVKELPAINDDFAADVSEFETLADYKADIKAKLTTQKEASYKAEVENQAIQQAVDNAKLTVPNNMIEDQVDRSIKEFEMRMRQQGLELAQYLQFTGMDMDKFRENFRKDAEFQLRSREVLEAIVKAEEITVTEEEVMAEVEKLATRYKMEVEELKKSFGAYEREMLSSDLRVQKAADLITSTAKVEAK</sequence>
<name>A0AA42DJL9_9FIRM</name>
<comment type="similarity">
    <text evidence="2 12 14">Belongs to the FKBP-type PPIase family. Tig subfamily.</text>
</comment>
<dbReference type="GO" id="GO:0003755">
    <property type="term" value="F:peptidyl-prolyl cis-trans isomerase activity"/>
    <property type="evidence" value="ECO:0007669"/>
    <property type="project" value="UniProtKB-UniRule"/>
</dbReference>
<evidence type="ECO:0000256" key="2">
    <source>
        <dbReference type="ARBA" id="ARBA00005464"/>
    </source>
</evidence>
<comment type="caution">
    <text evidence="17">The sequence shown here is derived from an EMBL/GenBank/DDBJ whole genome shotgun (WGS) entry which is preliminary data.</text>
</comment>
<reference evidence="17" key="1">
    <citation type="journal article" date="2023" name="Int. J. Syst. Evol. Microbiol.">
        <title>&lt;i&gt;Holtiella tumoricola&lt;/i&gt; gen. nov. sp. nov., isolated from a human clinical sample.</title>
        <authorList>
            <person name="Allen-Vercoe E."/>
            <person name="Daigneault M.C."/>
            <person name="Vancuren S.J."/>
            <person name="Cochrane K."/>
            <person name="O'Neal L.L."/>
            <person name="Sankaranarayanan K."/>
            <person name="Lawson P.A."/>
        </authorList>
    </citation>
    <scope>NUCLEOTIDE SEQUENCE</scope>
    <source>
        <strain evidence="17">CC70A</strain>
    </source>
</reference>
<dbReference type="GO" id="GO:0015031">
    <property type="term" value="P:protein transport"/>
    <property type="evidence" value="ECO:0007669"/>
    <property type="project" value="UniProtKB-UniRule"/>
</dbReference>
<evidence type="ECO:0000256" key="9">
    <source>
        <dbReference type="ARBA" id="ARBA00023306"/>
    </source>
</evidence>
<evidence type="ECO:0000256" key="7">
    <source>
        <dbReference type="ARBA" id="ARBA00023186"/>
    </source>
</evidence>
<dbReference type="PANTHER" id="PTHR30560">
    <property type="entry name" value="TRIGGER FACTOR CHAPERONE AND PEPTIDYL-PROLYL CIS/TRANS ISOMERASE"/>
    <property type="match status" value="1"/>
</dbReference>
<dbReference type="InterPro" id="IPR046357">
    <property type="entry name" value="PPIase_dom_sf"/>
</dbReference>
<dbReference type="Gene3D" id="3.10.50.40">
    <property type="match status" value="1"/>
</dbReference>
<organism evidence="17 18">
    <name type="scientific">Holtiella tumoricola</name>
    <dbReference type="NCBI Taxonomy" id="3018743"/>
    <lineage>
        <taxon>Bacteria</taxon>
        <taxon>Bacillati</taxon>
        <taxon>Bacillota</taxon>
        <taxon>Clostridia</taxon>
        <taxon>Lachnospirales</taxon>
        <taxon>Cellulosilyticaceae</taxon>
        <taxon>Holtiella</taxon>
    </lineage>
</organism>
<keyword evidence="6 12" id="KW-0697">Rotamase</keyword>
<feature type="coiled-coil region" evidence="15">
    <location>
        <begin position="381"/>
        <end position="408"/>
    </location>
</feature>
<evidence type="ECO:0000256" key="5">
    <source>
        <dbReference type="ARBA" id="ARBA00022618"/>
    </source>
</evidence>
<evidence type="ECO:0000313" key="18">
    <source>
        <dbReference type="Proteomes" id="UP001169242"/>
    </source>
</evidence>
<dbReference type="GO" id="GO:0043022">
    <property type="term" value="F:ribosome binding"/>
    <property type="evidence" value="ECO:0007669"/>
    <property type="project" value="TreeGrafter"/>
</dbReference>
<dbReference type="PANTHER" id="PTHR30560:SF3">
    <property type="entry name" value="TRIGGER FACTOR-LIKE PROTEIN TIG, CHLOROPLASTIC"/>
    <property type="match status" value="1"/>
</dbReference>
<evidence type="ECO:0000256" key="8">
    <source>
        <dbReference type="ARBA" id="ARBA00023235"/>
    </source>
</evidence>
<dbReference type="EC" id="5.2.1.8" evidence="3 12"/>
<dbReference type="Pfam" id="PF00254">
    <property type="entry name" value="FKBP_C"/>
    <property type="match status" value="1"/>
</dbReference>
<dbReference type="GO" id="GO:0051083">
    <property type="term" value="P:'de novo' cotranslational protein folding"/>
    <property type="evidence" value="ECO:0007669"/>
    <property type="project" value="TreeGrafter"/>
</dbReference>
<dbReference type="SUPFAM" id="SSF102735">
    <property type="entry name" value="Trigger factor ribosome-binding domain"/>
    <property type="match status" value="1"/>
</dbReference>
<dbReference type="HAMAP" id="MF_00303">
    <property type="entry name" value="Trigger_factor_Tig"/>
    <property type="match status" value="1"/>
</dbReference>
<dbReference type="InterPro" id="IPR008881">
    <property type="entry name" value="Trigger_fac_ribosome-bd_bac"/>
</dbReference>
<dbReference type="PROSITE" id="PS50059">
    <property type="entry name" value="FKBP_PPIASE"/>
    <property type="match status" value="1"/>
</dbReference>
<keyword evidence="9 12" id="KW-0131">Cell cycle</keyword>
<evidence type="ECO:0000256" key="3">
    <source>
        <dbReference type="ARBA" id="ARBA00013194"/>
    </source>
</evidence>
<feature type="domain" description="PPIase FKBP-type" evidence="16">
    <location>
        <begin position="165"/>
        <end position="250"/>
    </location>
</feature>
<evidence type="ECO:0000256" key="14">
    <source>
        <dbReference type="RuleBase" id="RU003914"/>
    </source>
</evidence>
<keyword evidence="7 12" id="KW-0143">Chaperone</keyword>
<evidence type="ECO:0000256" key="6">
    <source>
        <dbReference type="ARBA" id="ARBA00023110"/>
    </source>
</evidence>
<dbReference type="SUPFAM" id="SSF54534">
    <property type="entry name" value="FKBP-like"/>
    <property type="match status" value="1"/>
</dbReference>
<evidence type="ECO:0000256" key="13">
    <source>
        <dbReference type="PROSITE-ProRule" id="PRU00277"/>
    </source>
</evidence>
<dbReference type="RefSeq" id="WP_053984733.1">
    <property type="nucleotide sequence ID" value="NZ_JAQIFT010000010.1"/>
</dbReference>
<comment type="catalytic activity">
    <reaction evidence="1 12 13">
        <text>[protein]-peptidylproline (omega=180) = [protein]-peptidylproline (omega=0)</text>
        <dbReference type="Rhea" id="RHEA:16237"/>
        <dbReference type="Rhea" id="RHEA-COMP:10747"/>
        <dbReference type="Rhea" id="RHEA-COMP:10748"/>
        <dbReference type="ChEBI" id="CHEBI:83833"/>
        <dbReference type="ChEBI" id="CHEBI:83834"/>
        <dbReference type="EC" id="5.2.1.8"/>
    </reaction>
</comment>
<dbReference type="GO" id="GO:0051301">
    <property type="term" value="P:cell division"/>
    <property type="evidence" value="ECO:0007669"/>
    <property type="project" value="UniProtKB-KW"/>
</dbReference>
<gene>
    <name evidence="12 17" type="primary">tig</name>
    <name evidence="17" type="ORF">PBV87_01590</name>
</gene>
<dbReference type="InterPro" id="IPR037041">
    <property type="entry name" value="Trigger_fac_C_sf"/>
</dbReference>
<dbReference type="GO" id="GO:0005737">
    <property type="term" value="C:cytoplasm"/>
    <property type="evidence" value="ECO:0007669"/>
    <property type="project" value="UniProtKB-SubCell"/>
</dbReference>
<dbReference type="InterPro" id="IPR027304">
    <property type="entry name" value="Trigger_fact/SurA_dom_sf"/>
</dbReference>
<evidence type="ECO:0000256" key="15">
    <source>
        <dbReference type="SAM" id="Coils"/>
    </source>
</evidence>
<dbReference type="Proteomes" id="UP001169242">
    <property type="component" value="Unassembled WGS sequence"/>
</dbReference>
<protein>
    <recommendedName>
        <fullName evidence="4 12">Trigger factor</fullName>
        <shortName evidence="12">TF</shortName>
        <ecNumber evidence="3 12">5.2.1.8</ecNumber>
    </recommendedName>
    <alternativeName>
        <fullName evidence="11 12">PPIase</fullName>
    </alternativeName>
</protein>
<dbReference type="InterPro" id="IPR008880">
    <property type="entry name" value="Trigger_fac_C"/>
</dbReference>
<evidence type="ECO:0000313" key="17">
    <source>
        <dbReference type="EMBL" id="MDA3730207.1"/>
    </source>
</evidence>
<keyword evidence="18" id="KW-1185">Reference proteome</keyword>
<dbReference type="GO" id="GO:0043335">
    <property type="term" value="P:protein unfolding"/>
    <property type="evidence" value="ECO:0007669"/>
    <property type="project" value="TreeGrafter"/>
</dbReference>
<dbReference type="Gene3D" id="3.30.70.1050">
    <property type="entry name" value="Trigger factor ribosome-binding domain"/>
    <property type="match status" value="1"/>
</dbReference>
<comment type="function">
    <text evidence="10 12">Involved in protein export. Acts as a chaperone by maintaining the newly synthesized protein in an open conformation. Functions as a peptidyl-prolyl cis-trans isomerase.</text>
</comment>
<keyword evidence="8 12" id="KW-0413">Isomerase</keyword>
<dbReference type="InterPro" id="IPR001179">
    <property type="entry name" value="PPIase_FKBP_dom"/>
</dbReference>
<comment type="domain">
    <text evidence="12">Consists of 3 domains; the N-terminus binds the ribosome, the middle domain has PPIase activity, while the C-terminus has intrinsic chaperone activity on its own.</text>
</comment>
<comment type="subcellular location">
    <subcellularLocation>
        <location evidence="12">Cytoplasm</location>
    </subcellularLocation>
    <text evidence="12">About half TF is bound to the ribosome near the polypeptide exit tunnel while the other half is free in the cytoplasm.</text>
</comment>
<dbReference type="NCBIfam" id="TIGR00115">
    <property type="entry name" value="tig"/>
    <property type="match status" value="1"/>
</dbReference>
<keyword evidence="15" id="KW-0175">Coiled coil</keyword>
<proteinExistence type="inferred from homology"/>
<dbReference type="Pfam" id="PF05697">
    <property type="entry name" value="Trigger_N"/>
    <property type="match status" value="1"/>
</dbReference>
<dbReference type="FunFam" id="3.10.50.40:FF:000001">
    <property type="entry name" value="Trigger factor"/>
    <property type="match status" value="1"/>
</dbReference>
<dbReference type="PIRSF" id="PIRSF003095">
    <property type="entry name" value="Trigger_factor"/>
    <property type="match status" value="1"/>
</dbReference>
<dbReference type="Pfam" id="PF05698">
    <property type="entry name" value="Trigger_C"/>
    <property type="match status" value="1"/>
</dbReference>
<evidence type="ECO:0000256" key="4">
    <source>
        <dbReference type="ARBA" id="ARBA00016902"/>
    </source>
</evidence>
<evidence type="ECO:0000256" key="1">
    <source>
        <dbReference type="ARBA" id="ARBA00000971"/>
    </source>
</evidence>
<keyword evidence="5 12" id="KW-0132">Cell division</keyword>
<dbReference type="InterPro" id="IPR036611">
    <property type="entry name" value="Trigger_fac_ribosome-bd_sf"/>
</dbReference>
<dbReference type="InterPro" id="IPR005215">
    <property type="entry name" value="Trig_fac"/>
</dbReference>
<evidence type="ECO:0000259" key="16">
    <source>
        <dbReference type="PROSITE" id="PS50059"/>
    </source>
</evidence>
<dbReference type="SUPFAM" id="SSF109998">
    <property type="entry name" value="Triger factor/SurA peptide-binding domain-like"/>
    <property type="match status" value="1"/>
</dbReference>